<keyword evidence="1" id="KW-1133">Transmembrane helix</keyword>
<sequence length="90" mass="9624">MRTMLGKLFIDHPRTVQESYGEHAVVAASFGGRMVLAGLACLVHAVVPGFFVRTGSRTITVLYDEMVVNRNRKAAPAEGTVGAGYRSISG</sequence>
<evidence type="ECO:0000256" key="1">
    <source>
        <dbReference type="SAM" id="Phobius"/>
    </source>
</evidence>
<proteinExistence type="predicted"/>
<keyword evidence="1" id="KW-0812">Transmembrane</keyword>
<evidence type="ECO:0000313" key="3">
    <source>
        <dbReference type="Proteomes" id="UP000318050"/>
    </source>
</evidence>
<evidence type="ECO:0000313" key="2">
    <source>
        <dbReference type="EMBL" id="TWB56489.1"/>
    </source>
</evidence>
<reference evidence="2 3" key="1">
    <citation type="submission" date="2019-06" db="EMBL/GenBank/DDBJ databases">
        <title>Genomic Encyclopedia of Type Strains, Phase IV (KMG-V): Genome sequencing to study the core and pangenomes of soil and plant-associated prokaryotes.</title>
        <authorList>
            <person name="Whitman W."/>
        </authorList>
    </citation>
    <scope>NUCLEOTIDE SEQUENCE [LARGE SCALE GENOMIC DNA]</scope>
    <source>
        <strain evidence="2 3">BR 11140</strain>
    </source>
</reference>
<protein>
    <recommendedName>
        <fullName evidence="4">Capsule biosynthesis protein</fullName>
    </recommendedName>
</protein>
<feature type="transmembrane region" description="Helical" evidence="1">
    <location>
        <begin position="34"/>
        <end position="52"/>
    </location>
</feature>
<accession>A0A560IEN4</accession>
<dbReference type="Proteomes" id="UP000318050">
    <property type="component" value="Unassembled WGS sequence"/>
</dbReference>
<dbReference type="Pfam" id="PF19883">
    <property type="entry name" value="DUF6356"/>
    <property type="match status" value="1"/>
</dbReference>
<gene>
    <name evidence="2" type="ORF">FBZ92_11195</name>
</gene>
<name>A0A560IEN4_9PROT</name>
<comment type="caution">
    <text evidence="2">The sequence shown here is derived from an EMBL/GenBank/DDBJ whole genome shotgun (WGS) entry which is preliminary data.</text>
</comment>
<evidence type="ECO:0008006" key="4">
    <source>
        <dbReference type="Google" id="ProtNLM"/>
    </source>
</evidence>
<organism evidence="2 3">
    <name type="scientific">Nitrospirillum amazonense</name>
    <dbReference type="NCBI Taxonomy" id="28077"/>
    <lineage>
        <taxon>Bacteria</taxon>
        <taxon>Pseudomonadati</taxon>
        <taxon>Pseudomonadota</taxon>
        <taxon>Alphaproteobacteria</taxon>
        <taxon>Rhodospirillales</taxon>
        <taxon>Azospirillaceae</taxon>
        <taxon>Nitrospirillum</taxon>
    </lineage>
</organism>
<dbReference type="AlphaFoldDB" id="A0A560IEN4"/>
<dbReference type="EMBL" id="VITT01000011">
    <property type="protein sequence ID" value="TWB56489.1"/>
    <property type="molecule type" value="Genomic_DNA"/>
</dbReference>
<keyword evidence="1" id="KW-0472">Membrane</keyword>
<dbReference type="InterPro" id="IPR045936">
    <property type="entry name" value="DUF6356"/>
</dbReference>